<proteinExistence type="predicted"/>
<evidence type="ECO:0000313" key="2">
    <source>
        <dbReference type="EMBL" id="KAL2541391.1"/>
    </source>
</evidence>
<dbReference type="Proteomes" id="UP001604336">
    <property type="component" value="Unassembled WGS sequence"/>
</dbReference>
<name>A0ABD1VVL5_9LAMI</name>
<sequence length="180" mass="20534">MYQQPHQYGDDQQAQGDPLDHVNTYKTEMSLRGATPTLKYRAFHLTLSGGAKRWYNKLEAGSISSWPELKKTFINYFSSGKPASVPMQIADAEALSALKRGLDMNLPFWRDVRNKNPTTFDQLAEMITEEITNENMILYRNHGRVAPNQMPRVNYGRTRADNSLSLLLVRGIIQLTLTQE</sequence>
<dbReference type="Pfam" id="PF03732">
    <property type="entry name" value="Retrotrans_gag"/>
    <property type="match status" value="1"/>
</dbReference>
<comment type="caution">
    <text evidence="2">The sequence shown here is derived from an EMBL/GenBank/DDBJ whole genome shotgun (WGS) entry which is preliminary data.</text>
</comment>
<organism evidence="2 3">
    <name type="scientific">Abeliophyllum distichum</name>
    <dbReference type="NCBI Taxonomy" id="126358"/>
    <lineage>
        <taxon>Eukaryota</taxon>
        <taxon>Viridiplantae</taxon>
        <taxon>Streptophyta</taxon>
        <taxon>Embryophyta</taxon>
        <taxon>Tracheophyta</taxon>
        <taxon>Spermatophyta</taxon>
        <taxon>Magnoliopsida</taxon>
        <taxon>eudicotyledons</taxon>
        <taxon>Gunneridae</taxon>
        <taxon>Pentapetalae</taxon>
        <taxon>asterids</taxon>
        <taxon>lamiids</taxon>
        <taxon>Lamiales</taxon>
        <taxon>Oleaceae</taxon>
        <taxon>Forsythieae</taxon>
        <taxon>Abeliophyllum</taxon>
    </lineage>
</organism>
<dbReference type="PANTHER" id="PTHR33223:SF10">
    <property type="entry name" value="AMINOTRANSFERASE-LIKE PLANT MOBILE DOMAIN-CONTAINING PROTEIN"/>
    <property type="match status" value="1"/>
</dbReference>
<dbReference type="InterPro" id="IPR005162">
    <property type="entry name" value="Retrotrans_gag_dom"/>
</dbReference>
<evidence type="ECO:0000259" key="1">
    <source>
        <dbReference type="Pfam" id="PF03732"/>
    </source>
</evidence>
<dbReference type="PANTHER" id="PTHR33223">
    <property type="entry name" value="CCHC-TYPE DOMAIN-CONTAINING PROTEIN"/>
    <property type="match status" value="1"/>
</dbReference>
<dbReference type="EMBL" id="JBFOLK010000001">
    <property type="protein sequence ID" value="KAL2541391.1"/>
    <property type="molecule type" value="Genomic_DNA"/>
</dbReference>
<accession>A0ABD1VVL5</accession>
<feature type="domain" description="Retrotransposon gag" evidence="1">
    <location>
        <begin position="42"/>
        <end position="79"/>
    </location>
</feature>
<keyword evidence="3" id="KW-1185">Reference proteome</keyword>
<reference evidence="3" key="1">
    <citation type="submission" date="2024-07" db="EMBL/GenBank/DDBJ databases">
        <title>Two chromosome-level genome assemblies of Korean endemic species Abeliophyllum distichum and Forsythia ovata (Oleaceae).</title>
        <authorList>
            <person name="Jang H."/>
        </authorList>
    </citation>
    <scope>NUCLEOTIDE SEQUENCE [LARGE SCALE GENOMIC DNA]</scope>
</reference>
<evidence type="ECO:0000313" key="3">
    <source>
        <dbReference type="Proteomes" id="UP001604336"/>
    </source>
</evidence>
<gene>
    <name evidence="2" type="ORF">Adt_02369</name>
</gene>
<dbReference type="AlphaFoldDB" id="A0ABD1VVL5"/>
<protein>
    <submittedName>
        <fullName evidence="2">Ribonuclease H</fullName>
    </submittedName>
</protein>